<dbReference type="AlphaFoldDB" id="A0A1X7TI28"/>
<dbReference type="OMA" id="FMHHTRE"/>
<proteinExistence type="predicted"/>
<keyword evidence="6" id="KW-0496">Mitochondrion</keyword>
<dbReference type="GO" id="GO:0006412">
    <property type="term" value="P:translation"/>
    <property type="evidence" value="ECO:0007669"/>
    <property type="project" value="InterPro"/>
</dbReference>
<keyword evidence="4" id="KW-0408">Iron</keyword>
<dbReference type="Pfam" id="PF09243">
    <property type="entry name" value="Rsm22"/>
    <property type="match status" value="1"/>
</dbReference>
<dbReference type="KEGG" id="aqu:105314819"/>
<dbReference type="PANTHER" id="PTHR13184">
    <property type="entry name" value="37S RIBOSOMAL PROTEIN S22"/>
    <property type="match status" value="1"/>
</dbReference>
<keyword evidence="2" id="KW-0479">Metal-binding</keyword>
<comment type="function">
    <text evidence="7">Mitochondrial ribosome (mitoribosome) assembly factor. Binds at the interface of the head and body domains of the mitochondrial small ribosomal subunit (mt-SSU), occluding the mRNA channel and preventing compaction of the head domain towards the body. Probable inactive methyltransferase: retains the characteristic folding and ability to bind S-adenosyl-L-methionine, but it probably lost its methyltransferase activity.</text>
</comment>
<dbReference type="InParanoid" id="A0A1X7TI28"/>
<keyword evidence="3" id="KW-0809">Transit peptide</keyword>
<organism evidence="8">
    <name type="scientific">Amphimedon queenslandica</name>
    <name type="common">Sponge</name>
    <dbReference type="NCBI Taxonomy" id="400682"/>
    <lineage>
        <taxon>Eukaryota</taxon>
        <taxon>Metazoa</taxon>
        <taxon>Porifera</taxon>
        <taxon>Demospongiae</taxon>
        <taxon>Heteroscleromorpha</taxon>
        <taxon>Haplosclerida</taxon>
        <taxon>Niphatidae</taxon>
        <taxon>Amphimedon</taxon>
    </lineage>
</organism>
<keyword evidence="9" id="KW-1185">Reference proteome</keyword>
<evidence type="ECO:0000256" key="5">
    <source>
        <dbReference type="ARBA" id="ARBA00023014"/>
    </source>
</evidence>
<evidence type="ECO:0000256" key="2">
    <source>
        <dbReference type="ARBA" id="ARBA00022723"/>
    </source>
</evidence>
<dbReference type="GO" id="GO:0005763">
    <property type="term" value="C:mitochondrial small ribosomal subunit"/>
    <property type="evidence" value="ECO:0007669"/>
    <property type="project" value="TreeGrafter"/>
</dbReference>
<protein>
    <recommendedName>
        <fullName evidence="10">Methyltransferase domain-containing protein</fullName>
    </recommendedName>
</protein>
<dbReference type="OrthoDB" id="421327at2759"/>
<dbReference type="GO" id="GO:0046872">
    <property type="term" value="F:metal ion binding"/>
    <property type="evidence" value="ECO:0007669"/>
    <property type="project" value="UniProtKB-KW"/>
</dbReference>
<dbReference type="Proteomes" id="UP000007879">
    <property type="component" value="Unassembled WGS sequence"/>
</dbReference>
<dbReference type="EnsemblMetazoa" id="Aqu2.1.14422_001">
    <property type="protein sequence ID" value="Aqu2.1.14422_001"/>
    <property type="gene ID" value="Aqu2.1.14422"/>
</dbReference>
<dbReference type="GO" id="GO:0008168">
    <property type="term" value="F:methyltransferase activity"/>
    <property type="evidence" value="ECO:0007669"/>
    <property type="project" value="InterPro"/>
</dbReference>
<evidence type="ECO:0000313" key="8">
    <source>
        <dbReference type="EnsemblMetazoa" id="Aqu2.1.14422_001"/>
    </source>
</evidence>
<evidence type="ECO:0000256" key="3">
    <source>
        <dbReference type="ARBA" id="ARBA00022946"/>
    </source>
</evidence>
<dbReference type="STRING" id="400682.A0A1X7TI28"/>
<gene>
    <name evidence="8" type="primary">105314819</name>
</gene>
<name>A0A1X7TI28_AMPQE</name>
<keyword evidence="5" id="KW-0411">Iron-sulfur</keyword>
<dbReference type="GO" id="GO:0003735">
    <property type="term" value="F:structural constituent of ribosome"/>
    <property type="evidence" value="ECO:0007669"/>
    <property type="project" value="TreeGrafter"/>
</dbReference>
<dbReference type="InterPro" id="IPR052571">
    <property type="entry name" value="Mt_RNA_Methyltransferase"/>
</dbReference>
<evidence type="ECO:0000256" key="4">
    <source>
        <dbReference type="ARBA" id="ARBA00023004"/>
    </source>
</evidence>
<accession>A0A1X7TI28</accession>
<dbReference type="EnsemblMetazoa" id="XM_020003872.1">
    <property type="protein sequence ID" value="XP_019859431.1"/>
    <property type="gene ID" value="LOC105314819"/>
</dbReference>
<comment type="subcellular location">
    <subcellularLocation>
        <location evidence="1">Mitochondrion</location>
    </subcellularLocation>
</comment>
<dbReference type="GO" id="GO:0051536">
    <property type="term" value="F:iron-sulfur cluster binding"/>
    <property type="evidence" value="ECO:0007669"/>
    <property type="project" value="UniProtKB-KW"/>
</dbReference>
<evidence type="ECO:0000256" key="1">
    <source>
        <dbReference type="ARBA" id="ARBA00004173"/>
    </source>
</evidence>
<reference evidence="8" key="2">
    <citation type="submission" date="2017-05" db="UniProtKB">
        <authorList>
            <consortium name="EnsemblMetazoa"/>
        </authorList>
    </citation>
    <scope>IDENTIFICATION</scope>
</reference>
<evidence type="ECO:0000313" key="9">
    <source>
        <dbReference type="Proteomes" id="UP000007879"/>
    </source>
</evidence>
<evidence type="ECO:0008006" key="10">
    <source>
        <dbReference type="Google" id="ProtNLM"/>
    </source>
</evidence>
<evidence type="ECO:0000256" key="6">
    <source>
        <dbReference type="ARBA" id="ARBA00023128"/>
    </source>
</evidence>
<dbReference type="PANTHER" id="PTHR13184:SF5">
    <property type="entry name" value="METHYLTRANSFERASE-LIKE PROTEIN 17, MITOCHONDRIAL"/>
    <property type="match status" value="1"/>
</dbReference>
<dbReference type="InterPro" id="IPR015324">
    <property type="entry name" value="Ribosomal_Rsm22-like"/>
</dbReference>
<sequence>MLDYGSGLGTAVWAVHSIWGNSVYEYQTIDTSSDMGDLARSLRNGGSDWAYIIDPSLSACPAPTSTESIKGVYFRQYLPVSSKVKYDLVVSAYSLSELPSPSLWKQALLSLWGKTEKYLVLIEFGTSSGFDIISQARDFLLNGGNNDQDKCHVVAPCPHDLQCPKAAAADYYRICKFAQRVAIPFTEYTRCRSKGFYIENFCYLILKKGERPHQFIDDIPCRLLLPTKKRTKHTICELCCPNGKAVTLIFSKAKQRELLRTTRKKEWGDTVIVPQELYDRQTNDVNDDDNWNNIDVYDDDD</sequence>
<reference evidence="9" key="1">
    <citation type="journal article" date="2010" name="Nature">
        <title>The Amphimedon queenslandica genome and the evolution of animal complexity.</title>
        <authorList>
            <person name="Srivastava M."/>
            <person name="Simakov O."/>
            <person name="Chapman J."/>
            <person name="Fahey B."/>
            <person name="Gauthier M.E."/>
            <person name="Mitros T."/>
            <person name="Richards G.S."/>
            <person name="Conaco C."/>
            <person name="Dacre M."/>
            <person name="Hellsten U."/>
            <person name="Larroux C."/>
            <person name="Putnam N.H."/>
            <person name="Stanke M."/>
            <person name="Adamska M."/>
            <person name="Darling A."/>
            <person name="Degnan S.M."/>
            <person name="Oakley T.H."/>
            <person name="Plachetzki D.C."/>
            <person name="Zhai Y."/>
            <person name="Adamski M."/>
            <person name="Calcino A."/>
            <person name="Cummins S.F."/>
            <person name="Goodstein D.M."/>
            <person name="Harris C."/>
            <person name="Jackson D.J."/>
            <person name="Leys S.P."/>
            <person name="Shu S."/>
            <person name="Woodcroft B.J."/>
            <person name="Vervoort M."/>
            <person name="Kosik K.S."/>
            <person name="Manning G."/>
            <person name="Degnan B.M."/>
            <person name="Rokhsar D.S."/>
        </authorList>
    </citation>
    <scope>NUCLEOTIDE SEQUENCE [LARGE SCALE GENOMIC DNA]</scope>
</reference>
<evidence type="ECO:0000256" key="7">
    <source>
        <dbReference type="ARBA" id="ARBA00045681"/>
    </source>
</evidence>
<dbReference type="eggNOG" id="KOG2539">
    <property type="taxonomic scope" value="Eukaryota"/>
</dbReference>